<reference evidence="3" key="1">
    <citation type="journal article" date="2019" name="Int. J. Syst. Evol. Microbiol.">
        <title>The Global Catalogue of Microorganisms (GCM) 10K type strain sequencing project: providing services to taxonomists for standard genome sequencing and annotation.</title>
        <authorList>
            <consortium name="The Broad Institute Genomics Platform"/>
            <consortium name="The Broad Institute Genome Sequencing Center for Infectious Disease"/>
            <person name="Wu L."/>
            <person name="Ma J."/>
        </authorList>
    </citation>
    <scope>NUCLEOTIDE SEQUENCE [LARGE SCALE GENOMIC DNA]</scope>
    <source>
        <strain evidence="3">JCM 16702</strain>
    </source>
</reference>
<comment type="caution">
    <text evidence="2">The sequence shown here is derived from an EMBL/GenBank/DDBJ whole genome shotgun (WGS) entry which is preliminary data.</text>
</comment>
<evidence type="ECO:0000256" key="1">
    <source>
        <dbReference type="SAM" id="SignalP"/>
    </source>
</evidence>
<name>A0ABP7WXT6_9ACTN</name>
<dbReference type="RefSeq" id="WP_344957220.1">
    <property type="nucleotide sequence ID" value="NZ_BAAAZG010000059.1"/>
</dbReference>
<keyword evidence="1" id="KW-0732">Signal</keyword>
<keyword evidence="3" id="KW-1185">Reference proteome</keyword>
<proteinExistence type="predicted"/>
<dbReference type="EMBL" id="BAAAZG010000059">
    <property type="protein sequence ID" value="GAA4099517.1"/>
    <property type="molecule type" value="Genomic_DNA"/>
</dbReference>
<evidence type="ECO:0000313" key="3">
    <source>
        <dbReference type="Proteomes" id="UP001500683"/>
    </source>
</evidence>
<organism evidence="2 3">
    <name type="scientific">Actinomadura miaoliensis</name>
    <dbReference type="NCBI Taxonomy" id="430685"/>
    <lineage>
        <taxon>Bacteria</taxon>
        <taxon>Bacillati</taxon>
        <taxon>Actinomycetota</taxon>
        <taxon>Actinomycetes</taxon>
        <taxon>Streptosporangiales</taxon>
        <taxon>Thermomonosporaceae</taxon>
        <taxon>Actinomadura</taxon>
    </lineage>
</organism>
<gene>
    <name evidence="2" type="ORF">GCM10022214_75650</name>
</gene>
<dbReference type="PROSITE" id="PS51257">
    <property type="entry name" value="PROKAR_LIPOPROTEIN"/>
    <property type="match status" value="1"/>
</dbReference>
<evidence type="ECO:0000313" key="2">
    <source>
        <dbReference type="EMBL" id="GAA4099517.1"/>
    </source>
</evidence>
<dbReference type="Proteomes" id="UP001500683">
    <property type="component" value="Unassembled WGS sequence"/>
</dbReference>
<accession>A0ABP7WXT6</accession>
<feature type="chain" id="PRO_5046774512" description="Lipoprotein" evidence="1">
    <location>
        <begin position="30"/>
        <end position="160"/>
    </location>
</feature>
<feature type="signal peptide" evidence="1">
    <location>
        <begin position="1"/>
        <end position="29"/>
    </location>
</feature>
<evidence type="ECO:0008006" key="4">
    <source>
        <dbReference type="Google" id="ProtNLM"/>
    </source>
</evidence>
<sequence length="160" mass="17987">MPKWSAAVQVIMLATVLAACGSDMDTAMAAAESERVMNRTVQALHPDYRALPKGPQPDVREVESCRNLLTGDQGKVRVGRNYAVSGLSEQRVNEVARRVEKFWDEEIGAHSEESKGFDKNEPWVTMRYKDFTLTVRVTLYKPRDLRISVESDCIQPNGDT</sequence>
<protein>
    <recommendedName>
        <fullName evidence="4">Lipoprotein</fullName>
    </recommendedName>
</protein>